<comment type="caution">
    <text evidence="2">The sequence shown here is derived from an EMBL/GenBank/DDBJ whole genome shotgun (WGS) entry which is preliminary data.</text>
</comment>
<proteinExistence type="predicted"/>
<dbReference type="EMBL" id="BNEA01000015">
    <property type="protein sequence ID" value="GHI52927.1"/>
    <property type="molecule type" value="Genomic_DNA"/>
</dbReference>
<reference evidence="3" key="1">
    <citation type="submission" date="2023-07" db="EMBL/GenBank/DDBJ databases">
        <title>Whole genome shotgun sequence of Streptomyces achromogenes subsp. rubradiris NBRC 14000.</title>
        <authorList>
            <person name="Komaki H."/>
            <person name="Tamura T."/>
        </authorList>
    </citation>
    <scope>NUCLEOTIDE SEQUENCE [LARGE SCALE GENOMIC DNA]</scope>
    <source>
        <strain evidence="3">NBRC 14000</strain>
    </source>
</reference>
<sequence>MRPVHSRDGGGSGARQPEEKEEDEALSSNPRLRHALRVHRGFLSATPPKHRLPTVTPTPVMAATAGVRPGAGLAWALTSRLPPNCEEERWLLSSMPSCPHTKGLTPSMYGRRGGGLCR</sequence>
<evidence type="ECO:0000256" key="1">
    <source>
        <dbReference type="SAM" id="MobiDB-lite"/>
    </source>
</evidence>
<evidence type="ECO:0000313" key="3">
    <source>
        <dbReference type="Proteomes" id="UP000646738"/>
    </source>
</evidence>
<evidence type="ECO:0000313" key="2">
    <source>
        <dbReference type="EMBL" id="GHI52927.1"/>
    </source>
</evidence>
<gene>
    <name evidence="2" type="ORF">Srubr_27730</name>
</gene>
<organism evidence="2 3">
    <name type="scientific">Streptomyces rubradiris</name>
    <name type="common">Streptomyces achromogenes subsp. rubradiris</name>
    <dbReference type="NCBI Taxonomy" id="285531"/>
    <lineage>
        <taxon>Bacteria</taxon>
        <taxon>Bacillati</taxon>
        <taxon>Actinomycetota</taxon>
        <taxon>Actinomycetes</taxon>
        <taxon>Kitasatosporales</taxon>
        <taxon>Streptomycetaceae</taxon>
        <taxon>Streptomyces</taxon>
    </lineage>
</organism>
<name>A0ABQ3RAP2_STRRR</name>
<protein>
    <submittedName>
        <fullName evidence="2">Uncharacterized protein</fullName>
    </submittedName>
</protein>
<dbReference type="Proteomes" id="UP000646738">
    <property type="component" value="Unassembled WGS sequence"/>
</dbReference>
<feature type="region of interest" description="Disordered" evidence="1">
    <location>
        <begin position="1"/>
        <end position="32"/>
    </location>
</feature>
<accession>A0ABQ3RAP2</accession>
<keyword evidence="3" id="KW-1185">Reference proteome</keyword>